<dbReference type="EMBL" id="SKBQ01000013">
    <property type="protein sequence ID" value="TPX17380.1"/>
    <property type="molecule type" value="Genomic_DNA"/>
</dbReference>
<dbReference type="Gene3D" id="2.30.60.10">
    <property type="entry name" value="Cyanovirin-N"/>
    <property type="match status" value="1"/>
</dbReference>
<evidence type="ECO:0000256" key="1">
    <source>
        <dbReference type="SAM" id="SignalP"/>
    </source>
</evidence>
<dbReference type="Proteomes" id="UP000319257">
    <property type="component" value="Unassembled WGS sequence"/>
</dbReference>
<feature type="chain" id="PRO_5021500798" description="Cyanovirin-N domain-containing protein" evidence="1">
    <location>
        <begin position="22"/>
        <end position="149"/>
    </location>
</feature>
<evidence type="ECO:0000259" key="2">
    <source>
        <dbReference type="Pfam" id="PF08881"/>
    </source>
</evidence>
<dbReference type="AlphaFoldDB" id="A0A507BKY1"/>
<dbReference type="SUPFAM" id="SSF51322">
    <property type="entry name" value="Cyanovirin-N"/>
    <property type="match status" value="1"/>
</dbReference>
<proteinExistence type="predicted"/>
<feature type="signal peptide" evidence="1">
    <location>
        <begin position="1"/>
        <end position="21"/>
    </location>
</feature>
<organism evidence="3 4">
    <name type="scientific">Thyridium curvatum</name>
    <dbReference type="NCBI Taxonomy" id="1093900"/>
    <lineage>
        <taxon>Eukaryota</taxon>
        <taxon>Fungi</taxon>
        <taxon>Dikarya</taxon>
        <taxon>Ascomycota</taxon>
        <taxon>Pezizomycotina</taxon>
        <taxon>Sordariomycetes</taxon>
        <taxon>Sordariomycetidae</taxon>
        <taxon>Thyridiales</taxon>
        <taxon>Thyridiaceae</taxon>
        <taxon>Thyridium</taxon>
    </lineage>
</organism>
<sequence length="149" mass="16224">MVATVALLVTSLGLIPQPIMASYGFANNCEVRGARLSESFLGMYCNNHNTAEYLYNWTWIDLNLCVSNYGGRLIPKKDGAFFRSCKPCSVKLNGSASDDHVTLNLGCNCKDVKGHTPATILDLNTLIGNDDGAMTCYDHRGNKTWIGPA</sequence>
<feature type="domain" description="Cyanovirin-N" evidence="2">
    <location>
        <begin position="33"/>
        <end position="134"/>
    </location>
</feature>
<dbReference type="OrthoDB" id="4672515at2759"/>
<protein>
    <recommendedName>
        <fullName evidence="2">Cyanovirin-N domain-containing protein</fullName>
    </recommendedName>
</protein>
<keyword evidence="4" id="KW-1185">Reference proteome</keyword>
<evidence type="ECO:0000313" key="4">
    <source>
        <dbReference type="Proteomes" id="UP000319257"/>
    </source>
</evidence>
<dbReference type="InParanoid" id="A0A507BKY1"/>
<dbReference type="STRING" id="1093900.A0A507BKY1"/>
<dbReference type="GeneID" id="41970470"/>
<name>A0A507BKY1_9PEZI</name>
<keyword evidence="1" id="KW-0732">Signal</keyword>
<gene>
    <name evidence="3" type="ORF">E0L32_003023</name>
</gene>
<dbReference type="RefSeq" id="XP_030999091.1">
    <property type="nucleotide sequence ID" value="XM_031137278.1"/>
</dbReference>
<dbReference type="InterPro" id="IPR011058">
    <property type="entry name" value="Cyanovirin-N"/>
</dbReference>
<reference evidence="3 4" key="1">
    <citation type="submission" date="2019-06" db="EMBL/GenBank/DDBJ databases">
        <title>Draft genome sequence of the filamentous fungus Phialemoniopsis curvata isolated from diesel fuel.</title>
        <authorList>
            <person name="Varaljay V.A."/>
            <person name="Lyon W.J."/>
            <person name="Crouch A.L."/>
            <person name="Drake C.E."/>
            <person name="Hollomon J.M."/>
            <person name="Nadeau L.J."/>
            <person name="Nunn H.S."/>
            <person name="Stevenson B.S."/>
            <person name="Bojanowski C.L."/>
            <person name="Crookes-Goodson W.J."/>
        </authorList>
    </citation>
    <scope>NUCLEOTIDE SEQUENCE [LARGE SCALE GENOMIC DNA]</scope>
    <source>
        <strain evidence="3 4">D216</strain>
    </source>
</reference>
<dbReference type="InterPro" id="IPR036673">
    <property type="entry name" value="Cyanovirin-N_sf"/>
</dbReference>
<evidence type="ECO:0000313" key="3">
    <source>
        <dbReference type="EMBL" id="TPX17380.1"/>
    </source>
</evidence>
<accession>A0A507BKY1</accession>
<comment type="caution">
    <text evidence="3">The sequence shown here is derived from an EMBL/GenBank/DDBJ whole genome shotgun (WGS) entry which is preliminary data.</text>
</comment>
<dbReference type="Pfam" id="PF08881">
    <property type="entry name" value="CVNH"/>
    <property type="match status" value="1"/>
</dbReference>